<evidence type="ECO:0008006" key="4">
    <source>
        <dbReference type="Google" id="ProtNLM"/>
    </source>
</evidence>
<feature type="transmembrane region" description="Helical" evidence="1">
    <location>
        <begin position="58"/>
        <end position="80"/>
    </location>
</feature>
<reference evidence="2 3" key="1">
    <citation type="submission" date="2019-03" db="EMBL/GenBank/DDBJ databases">
        <title>Draft genome sequences of novel Actinobacteria.</title>
        <authorList>
            <person name="Sahin N."/>
            <person name="Ay H."/>
            <person name="Saygin H."/>
        </authorList>
    </citation>
    <scope>NUCLEOTIDE SEQUENCE [LARGE SCALE GENOMIC DNA]</scope>
    <source>
        <strain evidence="2 3">H3C3</strain>
    </source>
</reference>
<dbReference type="Proteomes" id="UP000294513">
    <property type="component" value="Unassembled WGS sequence"/>
</dbReference>
<evidence type="ECO:0000313" key="2">
    <source>
        <dbReference type="EMBL" id="TDD62775.1"/>
    </source>
</evidence>
<organism evidence="2 3">
    <name type="scientific">Actinomadura rubrisoli</name>
    <dbReference type="NCBI Taxonomy" id="2530368"/>
    <lineage>
        <taxon>Bacteria</taxon>
        <taxon>Bacillati</taxon>
        <taxon>Actinomycetota</taxon>
        <taxon>Actinomycetes</taxon>
        <taxon>Streptosporangiales</taxon>
        <taxon>Thermomonosporaceae</taxon>
        <taxon>Actinomadura</taxon>
    </lineage>
</organism>
<proteinExistence type="predicted"/>
<feature type="transmembrane region" description="Helical" evidence="1">
    <location>
        <begin position="20"/>
        <end position="38"/>
    </location>
</feature>
<comment type="caution">
    <text evidence="2">The sequence shown here is derived from an EMBL/GenBank/DDBJ whole genome shotgun (WGS) entry which is preliminary data.</text>
</comment>
<keyword evidence="1" id="KW-0472">Membrane</keyword>
<accession>A0A4R4ZV68</accession>
<name>A0A4R4ZV68_9ACTN</name>
<feature type="transmembrane region" description="Helical" evidence="1">
    <location>
        <begin position="92"/>
        <end position="112"/>
    </location>
</feature>
<protein>
    <recommendedName>
        <fullName evidence="4">Transmembrane protein</fullName>
    </recommendedName>
</protein>
<evidence type="ECO:0000256" key="1">
    <source>
        <dbReference type="SAM" id="Phobius"/>
    </source>
</evidence>
<keyword evidence="1" id="KW-1133">Transmembrane helix</keyword>
<keyword evidence="1" id="KW-0812">Transmembrane</keyword>
<keyword evidence="3" id="KW-1185">Reference proteome</keyword>
<dbReference type="EMBL" id="SMKU01000519">
    <property type="protein sequence ID" value="TDD62775.1"/>
    <property type="molecule type" value="Genomic_DNA"/>
</dbReference>
<gene>
    <name evidence="2" type="ORF">E1298_44405</name>
</gene>
<sequence length="113" mass="11797">MENMPFCEAETTDEARTCAVILLAALVPVTVAAWLMVLDDGVGACMTSGESCNPDGDVLWAVSVVTFWCSAVVGVIAVALPSRRPLARRVRPALVCVQGALVAATFFTVLGIA</sequence>
<dbReference type="AlphaFoldDB" id="A0A4R4ZV68"/>
<dbReference type="RefSeq" id="WP_131903388.1">
    <property type="nucleotide sequence ID" value="NZ_SMKU01000519.1"/>
</dbReference>
<evidence type="ECO:0000313" key="3">
    <source>
        <dbReference type="Proteomes" id="UP000294513"/>
    </source>
</evidence>